<dbReference type="InterPro" id="IPR011051">
    <property type="entry name" value="RmlC_Cupin_sf"/>
</dbReference>
<dbReference type="InterPro" id="IPR018062">
    <property type="entry name" value="HTH_AraC-typ_CS"/>
</dbReference>
<dbReference type="InterPro" id="IPR018060">
    <property type="entry name" value="HTH_AraC"/>
</dbReference>
<dbReference type="SUPFAM" id="SSF46689">
    <property type="entry name" value="Homeodomain-like"/>
    <property type="match status" value="2"/>
</dbReference>
<evidence type="ECO:0000256" key="1">
    <source>
        <dbReference type="ARBA" id="ARBA00023015"/>
    </source>
</evidence>
<dbReference type="SMART" id="SM00342">
    <property type="entry name" value="HTH_ARAC"/>
    <property type="match status" value="1"/>
</dbReference>
<dbReference type="GO" id="GO:0003700">
    <property type="term" value="F:DNA-binding transcription factor activity"/>
    <property type="evidence" value="ECO:0007669"/>
    <property type="project" value="InterPro"/>
</dbReference>
<dbReference type="PANTHER" id="PTHR43280">
    <property type="entry name" value="ARAC-FAMILY TRANSCRIPTIONAL REGULATOR"/>
    <property type="match status" value="1"/>
</dbReference>
<evidence type="ECO:0000256" key="2">
    <source>
        <dbReference type="ARBA" id="ARBA00023125"/>
    </source>
</evidence>
<evidence type="ECO:0000259" key="4">
    <source>
        <dbReference type="PROSITE" id="PS01124"/>
    </source>
</evidence>
<sequence length="284" mass="32657">MKLALEQISPDADSSFHILLTPHLSDVFLWHYHPEYEIVFIEGASGTRHVGNHISRYEGSDLVFIGPNVPHLNFDYGVRTEHRKVVVQLKENFLGEVFWQAPELAAVTRLFERARSGLSFYGATKEAVGQQLSQLAGLPSFERLLSLLRIFQQLATSTEYTPLHGQAVASAYNLNEQQRLKRVHQFIVDEYARKIEIPEVAALASLTESAFCRYFKRITGLTFTQFLNQYRINQAQKLLLMDHTVSEACFACGFESLSYFNRIFRRLTGENPLQFKKRHRQDLT</sequence>
<dbReference type="InterPro" id="IPR009057">
    <property type="entry name" value="Homeodomain-like_sf"/>
</dbReference>
<keyword evidence="1" id="KW-0805">Transcription regulation</keyword>
<dbReference type="SUPFAM" id="SSF51182">
    <property type="entry name" value="RmlC-like cupins"/>
    <property type="match status" value="1"/>
</dbReference>
<dbReference type="AlphaFoldDB" id="A0A4V1RX08"/>
<proteinExistence type="predicted"/>
<evidence type="ECO:0000313" key="5">
    <source>
        <dbReference type="EMBL" id="RYC72118.1"/>
    </source>
</evidence>
<gene>
    <name evidence="5" type="ORF">EQG79_08380</name>
</gene>
<reference evidence="5 6" key="1">
    <citation type="submission" date="2019-01" db="EMBL/GenBank/DDBJ databases">
        <title>Spirosoma flava sp. nov., a propanil-degrading bacterium isolated from herbicide-contaminated soil.</title>
        <authorList>
            <person name="Zhang L."/>
            <person name="Jiang J.-D."/>
        </authorList>
    </citation>
    <scope>NUCLEOTIDE SEQUENCE [LARGE SCALE GENOMIC DNA]</scope>
    <source>
        <strain evidence="5 6">TY50</strain>
    </source>
</reference>
<comment type="caution">
    <text evidence="5">The sequence shown here is derived from an EMBL/GenBank/DDBJ whole genome shotgun (WGS) entry which is preliminary data.</text>
</comment>
<dbReference type="Pfam" id="PF12833">
    <property type="entry name" value="HTH_18"/>
    <property type="match status" value="1"/>
</dbReference>
<dbReference type="RefSeq" id="WP_077923515.1">
    <property type="nucleotide sequence ID" value="NZ_SBLB01000001.1"/>
</dbReference>
<dbReference type="GO" id="GO:0043565">
    <property type="term" value="F:sequence-specific DNA binding"/>
    <property type="evidence" value="ECO:0007669"/>
    <property type="project" value="InterPro"/>
</dbReference>
<dbReference type="Proteomes" id="UP000290407">
    <property type="component" value="Unassembled WGS sequence"/>
</dbReference>
<keyword evidence="6" id="KW-1185">Reference proteome</keyword>
<protein>
    <submittedName>
        <fullName evidence="5">AraC family transcriptional regulator</fullName>
    </submittedName>
</protein>
<dbReference type="PROSITE" id="PS01124">
    <property type="entry name" value="HTH_ARAC_FAMILY_2"/>
    <property type="match status" value="1"/>
</dbReference>
<keyword evidence="2" id="KW-0238">DNA-binding</keyword>
<organism evidence="5 6">
    <name type="scientific">Spirosoma sordidisoli</name>
    <dbReference type="NCBI Taxonomy" id="2502893"/>
    <lineage>
        <taxon>Bacteria</taxon>
        <taxon>Pseudomonadati</taxon>
        <taxon>Bacteroidota</taxon>
        <taxon>Cytophagia</taxon>
        <taxon>Cytophagales</taxon>
        <taxon>Cytophagaceae</taxon>
        <taxon>Spirosoma</taxon>
    </lineage>
</organism>
<dbReference type="EMBL" id="SBLB01000001">
    <property type="protein sequence ID" value="RYC72118.1"/>
    <property type="molecule type" value="Genomic_DNA"/>
</dbReference>
<name>A0A4V1RX08_9BACT</name>
<evidence type="ECO:0000313" key="6">
    <source>
        <dbReference type="Proteomes" id="UP000290407"/>
    </source>
</evidence>
<keyword evidence="3" id="KW-0804">Transcription</keyword>
<dbReference type="Gene3D" id="1.10.10.60">
    <property type="entry name" value="Homeodomain-like"/>
    <property type="match status" value="2"/>
</dbReference>
<feature type="domain" description="HTH araC/xylS-type" evidence="4">
    <location>
        <begin position="181"/>
        <end position="278"/>
    </location>
</feature>
<dbReference type="PROSITE" id="PS00041">
    <property type="entry name" value="HTH_ARAC_FAMILY_1"/>
    <property type="match status" value="1"/>
</dbReference>
<evidence type="ECO:0000256" key="3">
    <source>
        <dbReference type="ARBA" id="ARBA00023163"/>
    </source>
</evidence>
<accession>A0A4V1RX08</accession>
<dbReference type="PANTHER" id="PTHR43280:SF27">
    <property type="entry name" value="TRANSCRIPTIONAL REGULATOR MTLR"/>
    <property type="match status" value="1"/>
</dbReference>